<evidence type="ECO:0000259" key="1">
    <source>
        <dbReference type="Pfam" id="PF13338"/>
    </source>
</evidence>
<organism evidence="2 3">
    <name type="scientific">Terrabacter aerolatus</name>
    <dbReference type="NCBI Taxonomy" id="422442"/>
    <lineage>
        <taxon>Bacteria</taxon>
        <taxon>Bacillati</taxon>
        <taxon>Actinomycetota</taxon>
        <taxon>Actinomycetes</taxon>
        <taxon>Micrococcales</taxon>
        <taxon>Intrasporangiaceae</taxon>
        <taxon>Terrabacter</taxon>
    </lineage>
</organism>
<evidence type="ECO:0000313" key="2">
    <source>
        <dbReference type="EMBL" id="GEO30765.1"/>
    </source>
</evidence>
<sequence>MLADRVLEESPRLRARVSGQAGLISRGQALAAGIGDEAIRWAVASGRWVAVHPGVYLTTPGRDDWEVRAVAALLFVGRPAALAGPSAALAWGLERREPESVHVIVPAGRRASIRDGIQVTRSRRFDERLDDWAWPHRTTVEHTVLDLGMRSPLDRVLALAARACQRRLTDEGRLAEALAARPDQTHRALLRECLTDVGAGAESAAEVRYIRDVERAHGLPLALRQHHIGSGRRCDNLYEAEQVVLEVDGRLGHDGWAARVRDGIRDRGSARLGRVTVRVFWTDVAVTPCALAAEVGDLLRVRGWRGSVKPCRRRRCSSTLSAAA</sequence>
<comment type="caution">
    <text evidence="2">The sequence shown here is derived from an EMBL/GenBank/DDBJ whole genome shotgun (WGS) entry which is preliminary data.</text>
</comment>
<name>A0A512D2R9_9MICO</name>
<dbReference type="InterPro" id="IPR025159">
    <property type="entry name" value="AbiEi_N"/>
</dbReference>
<dbReference type="Proteomes" id="UP000321534">
    <property type="component" value="Unassembled WGS sequence"/>
</dbReference>
<protein>
    <recommendedName>
        <fullName evidence="1">AbiEi antitoxin N-terminal domain-containing protein</fullName>
    </recommendedName>
</protein>
<dbReference type="EMBL" id="BJYX01000013">
    <property type="protein sequence ID" value="GEO30765.1"/>
    <property type="molecule type" value="Genomic_DNA"/>
</dbReference>
<proteinExistence type="predicted"/>
<dbReference type="RefSeq" id="WP_186815189.1">
    <property type="nucleotide sequence ID" value="NZ_BAAARO010000021.1"/>
</dbReference>
<accession>A0A512D2R9</accession>
<dbReference type="Pfam" id="PF13338">
    <property type="entry name" value="AbiEi_4"/>
    <property type="match status" value="1"/>
</dbReference>
<feature type="domain" description="AbiEi antitoxin N-terminal" evidence="1">
    <location>
        <begin position="12"/>
        <end position="57"/>
    </location>
</feature>
<reference evidence="2 3" key="1">
    <citation type="submission" date="2019-07" db="EMBL/GenBank/DDBJ databases">
        <title>Whole genome shotgun sequence of Terrabacter aerolatus NBRC 106305.</title>
        <authorList>
            <person name="Hosoyama A."/>
            <person name="Uohara A."/>
            <person name="Ohji S."/>
            <person name="Ichikawa N."/>
        </authorList>
    </citation>
    <scope>NUCLEOTIDE SEQUENCE [LARGE SCALE GENOMIC DNA]</scope>
    <source>
        <strain evidence="2 3">NBRC 106305</strain>
    </source>
</reference>
<dbReference type="AlphaFoldDB" id="A0A512D2R9"/>
<keyword evidence="3" id="KW-1185">Reference proteome</keyword>
<gene>
    <name evidence="2" type="ORF">TAE01_25750</name>
</gene>
<evidence type="ECO:0000313" key="3">
    <source>
        <dbReference type="Proteomes" id="UP000321534"/>
    </source>
</evidence>